<dbReference type="InterPro" id="IPR000253">
    <property type="entry name" value="FHA_dom"/>
</dbReference>
<dbReference type="PROSITE" id="PS00108">
    <property type="entry name" value="PROTEIN_KINASE_ST"/>
    <property type="match status" value="1"/>
</dbReference>
<organism evidence="8 9">
    <name type="scientific">Discina gigas</name>
    <dbReference type="NCBI Taxonomy" id="1032678"/>
    <lineage>
        <taxon>Eukaryota</taxon>
        <taxon>Fungi</taxon>
        <taxon>Dikarya</taxon>
        <taxon>Ascomycota</taxon>
        <taxon>Pezizomycotina</taxon>
        <taxon>Pezizomycetes</taxon>
        <taxon>Pezizales</taxon>
        <taxon>Discinaceae</taxon>
        <taxon>Discina</taxon>
    </lineage>
</organism>
<dbReference type="EMBL" id="JBBBZM010000040">
    <property type="protein sequence ID" value="KAL0636996.1"/>
    <property type="molecule type" value="Genomic_DNA"/>
</dbReference>
<dbReference type="SMART" id="SM00220">
    <property type="entry name" value="S_TKc"/>
    <property type="match status" value="1"/>
</dbReference>
<dbReference type="Pfam" id="PF00498">
    <property type="entry name" value="FHA"/>
    <property type="match status" value="1"/>
</dbReference>
<feature type="region of interest" description="Disordered" evidence="5">
    <location>
        <begin position="1"/>
        <end position="20"/>
    </location>
</feature>
<dbReference type="Gene3D" id="1.10.510.10">
    <property type="entry name" value="Transferase(Phosphotransferase) domain 1"/>
    <property type="match status" value="1"/>
</dbReference>
<keyword evidence="2 4" id="KW-0547">Nucleotide-binding</keyword>
<dbReference type="InterPro" id="IPR008984">
    <property type="entry name" value="SMAD_FHA_dom_sf"/>
</dbReference>
<evidence type="ECO:0000259" key="7">
    <source>
        <dbReference type="PROSITE" id="PS50011"/>
    </source>
</evidence>
<dbReference type="InterPro" id="IPR011009">
    <property type="entry name" value="Kinase-like_dom_sf"/>
</dbReference>
<accession>A0ABR3GM42</accession>
<dbReference type="SMART" id="SM00240">
    <property type="entry name" value="FHA"/>
    <property type="match status" value="1"/>
</dbReference>
<dbReference type="CDD" id="cd05117">
    <property type="entry name" value="STKc_CAMK"/>
    <property type="match status" value="1"/>
</dbReference>
<dbReference type="SUPFAM" id="SSF49879">
    <property type="entry name" value="SMAD/FHA domain"/>
    <property type="match status" value="1"/>
</dbReference>
<evidence type="ECO:0000256" key="3">
    <source>
        <dbReference type="ARBA" id="ARBA00022840"/>
    </source>
</evidence>
<dbReference type="CDD" id="cd22670">
    <property type="entry name" value="FHA_MEK1-like"/>
    <property type="match status" value="1"/>
</dbReference>
<dbReference type="PROSITE" id="PS00107">
    <property type="entry name" value="PROTEIN_KINASE_ATP"/>
    <property type="match status" value="1"/>
</dbReference>
<dbReference type="InterPro" id="IPR008271">
    <property type="entry name" value="Ser/Thr_kinase_AS"/>
</dbReference>
<evidence type="ECO:0000313" key="8">
    <source>
        <dbReference type="EMBL" id="KAL0636996.1"/>
    </source>
</evidence>
<dbReference type="InterPro" id="IPR000719">
    <property type="entry name" value="Prot_kinase_dom"/>
</dbReference>
<dbReference type="SUPFAM" id="SSF56112">
    <property type="entry name" value="Protein kinase-like (PK-like)"/>
    <property type="match status" value="1"/>
</dbReference>
<evidence type="ECO:0000256" key="1">
    <source>
        <dbReference type="ARBA" id="ARBA00005575"/>
    </source>
</evidence>
<keyword evidence="3 4" id="KW-0067">ATP-binding</keyword>
<gene>
    <name evidence="8" type="ORF">Q9L58_003978</name>
</gene>
<feature type="region of interest" description="Disordered" evidence="5">
    <location>
        <begin position="632"/>
        <end position="656"/>
    </location>
</feature>
<evidence type="ECO:0000313" key="9">
    <source>
        <dbReference type="Proteomes" id="UP001447188"/>
    </source>
</evidence>
<evidence type="ECO:0000256" key="2">
    <source>
        <dbReference type="ARBA" id="ARBA00022741"/>
    </source>
</evidence>
<evidence type="ECO:0008006" key="10">
    <source>
        <dbReference type="Google" id="ProtNLM"/>
    </source>
</evidence>
<comment type="caution">
    <text evidence="8">The sequence shown here is derived from an EMBL/GenBank/DDBJ whole genome shotgun (WGS) entry which is preliminary data.</text>
</comment>
<evidence type="ECO:0000256" key="5">
    <source>
        <dbReference type="SAM" id="MobiDB-lite"/>
    </source>
</evidence>
<dbReference type="PROSITE" id="PS50011">
    <property type="entry name" value="PROTEIN_KINASE_DOM"/>
    <property type="match status" value="1"/>
</dbReference>
<comment type="similarity">
    <text evidence="1">Belongs to the protein kinase superfamily. CAMK Ser/Thr protein kinase family. CHEK2 subfamily.</text>
</comment>
<feature type="binding site" evidence="4">
    <location>
        <position position="225"/>
    </location>
    <ligand>
        <name>ATP</name>
        <dbReference type="ChEBI" id="CHEBI:30616"/>
    </ligand>
</feature>
<feature type="compositionally biased region" description="Polar residues" evidence="5">
    <location>
        <begin position="34"/>
        <end position="46"/>
    </location>
</feature>
<dbReference type="InterPro" id="IPR017441">
    <property type="entry name" value="Protein_kinase_ATP_BS"/>
</dbReference>
<feature type="domain" description="Protein kinase" evidence="7">
    <location>
        <begin position="196"/>
        <end position="476"/>
    </location>
</feature>
<dbReference type="Pfam" id="PF00069">
    <property type="entry name" value="Pkinase"/>
    <property type="match status" value="1"/>
</dbReference>
<sequence>MDKLKESGFSPPSHHNHHYDSRRNYIKGEKNLAGDSSGTLSTQSLGNEGAINRPGSIGDRVIHSEAVAYLVASMADGKSAVVHIFSGEEVQIGRQYLCQFQVPHPACSNVHCRIYSVVFESCYEPLIYCEDLSMNGTFLNGRLIGRGVSVLLTRGDTVEIRHAASFVFHQAPSESVLDLDDPETRREKSLFASSYELSSRILGAGGYGRVYMAWDVKTHRQVACKIMELRDPEGGRNGNRKNWKRMKEMYMREVEILGTLNHPNIMSIHKVVSTNSRFYIFEDLITGGDLFSHLGQKIYFSEIEVMPIVWQILKALEYLHGRGIAHRDLKPDNILCTSNAAGARVVLTDFGSARFIPPATRMTSAVGTLEYLAPEIFPGSRNLNSSGYSKSVDLWSLGIVIYVLLSGYSPFGAEHGLTPPPDEVIAKARICDLSRLETGTEWQDVSAEAKDFVRGLVCVDPMKRLTVGQAKRHRWLSRHAGELEEVYERAVEDWVKREKVGGRKNVALEYFNLSQSLHSPPTGDFYPAFSSPSVNLDPYPMGTFSFEAGSSLPSYLGEEREQEEGDGSGMTGVPDLMFDQLTPNSPQGCREEDEPWRASGLYTAEEAELHHAAVADGRLRSAMELAIEVEARRSERRADGNRGVGAGESSRFFVGR</sequence>
<keyword evidence="9" id="KW-1185">Reference proteome</keyword>
<dbReference type="Proteomes" id="UP001447188">
    <property type="component" value="Unassembled WGS sequence"/>
</dbReference>
<name>A0ABR3GM42_9PEZI</name>
<feature type="region of interest" description="Disordered" evidence="5">
    <location>
        <begin position="30"/>
        <end position="51"/>
    </location>
</feature>
<dbReference type="PANTHER" id="PTHR24347">
    <property type="entry name" value="SERINE/THREONINE-PROTEIN KINASE"/>
    <property type="match status" value="1"/>
</dbReference>
<feature type="domain" description="FHA" evidence="6">
    <location>
        <begin position="90"/>
        <end position="144"/>
    </location>
</feature>
<evidence type="ECO:0000259" key="6">
    <source>
        <dbReference type="PROSITE" id="PS50006"/>
    </source>
</evidence>
<dbReference type="PROSITE" id="PS50006">
    <property type="entry name" value="FHA_DOMAIN"/>
    <property type="match status" value="1"/>
</dbReference>
<proteinExistence type="inferred from homology"/>
<protein>
    <recommendedName>
        <fullName evidence="10">Pkinase-domain-containing protein</fullName>
    </recommendedName>
</protein>
<reference evidence="8 9" key="1">
    <citation type="submission" date="2024-02" db="EMBL/GenBank/DDBJ databases">
        <title>Discinaceae phylogenomics.</title>
        <authorList>
            <person name="Dirks A.C."/>
            <person name="James T.Y."/>
        </authorList>
    </citation>
    <scope>NUCLEOTIDE SEQUENCE [LARGE SCALE GENOMIC DNA]</scope>
    <source>
        <strain evidence="8 9">ACD0624</strain>
    </source>
</reference>
<evidence type="ECO:0000256" key="4">
    <source>
        <dbReference type="PROSITE-ProRule" id="PRU10141"/>
    </source>
</evidence>
<dbReference type="Gene3D" id="3.30.200.20">
    <property type="entry name" value="Phosphorylase Kinase, domain 1"/>
    <property type="match status" value="1"/>
</dbReference>
<dbReference type="Gene3D" id="2.60.200.20">
    <property type="match status" value="1"/>
</dbReference>